<dbReference type="STRING" id="1802505.A3D01_01980"/>
<dbReference type="EMBL" id="MGGR01000035">
    <property type="protein sequence ID" value="OGM32134.1"/>
    <property type="molecule type" value="Genomic_DNA"/>
</dbReference>
<dbReference type="InterPro" id="IPR050985">
    <property type="entry name" value="Alpha-glycosidase_related"/>
</dbReference>
<sequence length="607" mass="68412">MEESKEESRNLRQIEAQRIISPELSFPWQLPDRIGIATPQGLKETSIGSISGEEMTHKTSEIVTYELKFDTEPGDELATIEFVLKGVSEKDYTVITSGWHTWSGKETRGKQVGISSVSGRTKGGRSNFVVEPGMGGITPKGEGTSYGWLNFRKNDGSENIAVGVIPSLDTIEDIKFKQVDEDMVVTLRKRLEGVTQSKKREIKVFMGRGNYADLTEKFAQELEKLVGEVKPMRDRKIWFTWAAYGKWITQKEVEGEIPVAKEVGVDTIIIDDGWQNLSGDWDIKPQKFPDMTGFMEKMKREGIRPGIWVAPFMVMPNSEFHREHPDWLMKDKKGRELTVSNPQMQPTGAALPLAQRAFGLDVSIPEAREFIQEKLVRLSKVGFDSFKLDFISIPFMGPLKYKDKTSVEYYRQFFLELREKIREQAHKDIELIGCGAPMMESIGLFEGIRVSPDSAWPNLERMQLPYLNKTLGSLLEKKPKIAEVFDKILRRIENTTYRDAAAVAFRRALIFGKAHGLILDGIHLNDPKIHIDPERKKRLSLALPALKKLGAISNLFVGDSLIRAGEGGRKEWGAFLDRFSRGEVGNITEPILKVESAVASSTSDGQV</sequence>
<dbReference type="PANTHER" id="PTHR43053">
    <property type="entry name" value="GLYCOSIDASE FAMILY 31"/>
    <property type="match status" value="1"/>
</dbReference>
<dbReference type="CDD" id="cd14791">
    <property type="entry name" value="GH36"/>
    <property type="match status" value="1"/>
</dbReference>
<dbReference type="InterPro" id="IPR013785">
    <property type="entry name" value="Aldolase_TIM"/>
</dbReference>
<dbReference type="Gene3D" id="3.20.20.70">
    <property type="entry name" value="Aldolase class I"/>
    <property type="match status" value="1"/>
</dbReference>
<gene>
    <name evidence="3" type="ORF">A3D01_01980</name>
</gene>
<dbReference type="AlphaFoldDB" id="A0A1F7YY85"/>
<dbReference type="PANTHER" id="PTHR43053:SF3">
    <property type="entry name" value="ALPHA-GALACTOSIDASE C-RELATED"/>
    <property type="match status" value="1"/>
</dbReference>
<evidence type="ECO:0000256" key="2">
    <source>
        <dbReference type="ARBA" id="ARBA00023295"/>
    </source>
</evidence>
<dbReference type="Proteomes" id="UP000177169">
    <property type="component" value="Unassembled WGS sequence"/>
</dbReference>
<keyword evidence="1" id="KW-0378">Hydrolase</keyword>
<evidence type="ECO:0000256" key="1">
    <source>
        <dbReference type="ARBA" id="ARBA00022801"/>
    </source>
</evidence>
<dbReference type="GO" id="GO:0016052">
    <property type="term" value="P:carbohydrate catabolic process"/>
    <property type="evidence" value="ECO:0007669"/>
    <property type="project" value="InterPro"/>
</dbReference>
<dbReference type="InterPro" id="IPR017853">
    <property type="entry name" value="GH"/>
</dbReference>
<protein>
    <recommendedName>
        <fullName evidence="5">Alpha-galactosidase</fullName>
    </recommendedName>
</protein>
<evidence type="ECO:0000313" key="4">
    <source>
        <dbReference type="Proteomes" id="UP000177169"/>
    </source>
</evidence>
<reference evidence="3 4" key="1">
    <citation type="journal article" date="2016" name="Nat. Commun.">
        <title>Thousands of microbial genomes shed light on interconnected biogeochemical processes in an aquifer system.</title>
        <authorList>
            <person name="Anantharaman K."/>
            <person name="Brown C.T."/>
            <person name="Hug L.A."/>
            <person name="Sharon I."/>
            <person name="Castelle C.J."/>
            <person name="Probst A.J."/>
            <person name="Thomas B.C."/>
            <person name="Singh A."/>
            <person name="Wilkins M.J."/>
            <person name="Karaoz U."/>
            <person name="Brodie E.L."/>
            <person name="Williams K.H."/>
            <person name="Hubbard S.S."/>
            <person name="Banfield J.F."/>
        </authorList>
    </citation>
    <scope>NUCLEOTIDE SEQUENCE [LARGE SCALE GENOMIC DNA]</scope>
</reference>
<accession>A0A1F7YY85</accession>
<dbReference type="InterPro" id="IPR002252">
    <property type="entry name" value="Glyco_hydro_36"/>
</dbReference>
<name>A0A1F7YY85_9BACT</name>
<dbReference type="GO" id="GO:0004557">
    <property type="term" value="F:alpha-galactosidase activity"/>
    <property type="evidence" value="ECO:0007669"/>
    <property type="project" value="InterPro"/>
</dbReference>
<evidence type="ECO:0008006" key="5">
    <source>
        <dbReference type="Google" id="ProtNLM"/>
    </source>
</evidence>
<dbReference type="Pfam" id="PF02065">
    <property type="entry name" value="Melibiase"/>
    <property type="match status" value="1"/>
</dbReference>
<organism evidence="3 4">
    <name type="scientific">Candidatus Woesebacteria bacterium RIFCSPHIGHO2_02_FULL_39_13</name>
    <dbReference type="NCBI Taxonomy" id="1802505"/>
    <lineage>
        <taxon>Bacteria</taxon>
        <taxon>Candidatus Woeseibacteriota</taxon>
    </lineage>
</organism>
<keyword evidence="2" id="KW-0326">Glycosidase</keyword>
<comment type="caution">
    <text evidence="3">The sequence shown here is derived from an EMBL/GenBank/DDBJ whole genome shotgun (WGS) entry which is preliminary data.</text>
</comment>
<dbReference type="SUPFAM" id="SSF51445">
    <property type="entry name" value="(Trans)glycosidases"/>
    <property type="match status" value="1"/>
</dbReference>
<evidence type="ECO:0000313" key="3">
    <source>
        <dbReference type="EMBL" id="OGM32134.1"/>
    </source>
</evidence>
<proteinExistence type="predicted"/>